<dbReference type="InterPro" id="IPR013783">
    <property type="entry name" value="Ig-like_fold"/>
</dbReference>
<dbReference type="InterPro" id="IPR041351">
    <property type="entry name" value="Ig_GlcNase"/>
</dbReference>
<dbReference type="Gene3D" id="2.60.40.10">
    <property type="entry name" value="Immunoglobulins"/>
    <property type="match status" value="3"/>
</dbReference>
<evidence type="ECO:0000259" key="9">
    <source>
        <dbReference type="Pfam" id="PF22666"/>
    </source>
</evidence>
<evidence type="ECO:0000313" key="10">
    <source>
        <dbReference type="EMBL" id="MCP1376233.1"/>
    </source>
</evidence>
<reference evidence="10 11" key="1">
    <citation type="submission" date="2022-06" db="EMBL/GenBank/DDBJ databases">
        <title>Dyella sp. Sa strain:Sa Genome sequencing.</title>
        <authorList>
            <person name="Park S."/>
        </authorList>
    </citation>
    <scope>NUCLEOTIDE SEQUENCE [LARGE SCALE GENOMIC DNA]</scope>
    <source>
        <strain evidence="10 11">Sa</strain>
    </source>
</reference>
<keyword evidence="2 10" id="KW-0378">Hydrolase</keyword>
<dbReference type="Pfam" id="PF02836">
    <property type="entry name" value="Glyco_hydro_2_C"/>
    <property type="match status" value="1"/>
</dbReference>
<dbReference type="SUPFAM" id="SSF49785">
    <property type="entry name" value="Galactose-binding domain-like"/>
    <property type="match status" value="1"/>
</dbReference>
<dbReference type="EMBL" id="JAMZEK010000005">
    <property type="protein sequence ID" value="MCP1376233.1"/>
    <property type="molecule type" value="Genomic_DNA"/>
</dbReference>
<feature type="domain" description="Mannosidase Ig/CBM-like" evidence="7">
    <location>
        <begin position="687"/>
        <end position="768"/>
    </location>
</feature>
<dbReference type="GO" id="GO:0016787">
    <property type="term" value="F:hydrolase activity"/>
    <property type="evidence" value="ECO:0007669"/>
    <property type="project" value="UniProtKB-KW"/>
</dbReference>
<dbReference type="InterPro" id="IPR006102">
    <property type="entry name" value="Ig-like_GH2"/>
</dbReference>
<dbReference type="InterPro" id="IPR054593">
    <property type="entry name" value="Beta-mannosidase-like_N2"/>
</dbReference>
<keyword evidence="4" id="KW-0732">Signal</keyword>
<dbReference type="Pfam" id="PF00703">
    <property type="entry name" value="Glyco_hydro_2"/>
    <property type="match status" value="1"/>
</dbReference>
<dbReference type="InterPro" id="IPR017853">
    <property type="entry name" value="GH"/>
</dbReference>
<dbReference type="InterPro" id="IPR008979">
    <property type="entry name" value="Galactose-bd-like_sf"/>
</dbReference>
<dbReference type="InterPro" id="IPR041447">
    <property type="entry name" value="Mannosidase_ig"/>
</dbReference>
<keyword evidence="3" id="KW-0326">Glycosidase</keyword>
<dbReference type="Gene3D" id="3.20.20.80">
    <property type="entry name" value="Glycosidases"/>
    <property type="match status" value="1"/>
</dbReference>
<dbReference type="RefSeq" id="WP_253569046.1">
    <property type="nucleotide sequence ID" value="NZ_JAMZEK010000005.1"/>
</dbReference>
<evidence type="ECO:0000256" key="1">
    <source>
        <dbReference type="ARBA" id="ARBA00007401"/>
    </source>
</evidence>
<feature type="domain" description="Beta-mannosidase-like galactose-binding" evidence="9">
    <location>
        <begin position="48"/>
        <end position="190"/>
    </location>
</feature>
<sequence length="910" mass="99461">MRTPTRTLLLTMMALAALASVPCVDAGTTYAATHVDDHAGTTTAVTHWQIQSSDKAQQDGATISTAGFATKDWYPVSGRATVMAGLLENGVYKDDVFYSDNLRAVQVPDASGSLFVNPWWYRTEFTLADGAGEGHTLLRTNGLIASADVWVNGHQVADHVDVAGAYPVHEFDVTRWVHAGSNVLALRVHPGDPRRSLSIGWVDWNPTPPDNNMGPWRGVDIARTGPVQLRFPEVTPALSLPDLAHAALTVKVQARNLDTVARDATIAGTVAGVSLRRTIHLAPGQAQTVAFTPKTDPGLDLSHPKIWWPLGMGEHPLYSLQMTAAVDGKESDRVDTTFGVRSVSSRLTKQGYRQFLVNGKPVLIRGGGWAPDMFLRDDPARMEAEFSYVRNLGLNTIRSEGKLESQRFYELADRDGIMVLAGWECCDKWESAAKTGGAPWDAADMKTAEASMASEARLLRNHPSVIGFLIGSDNVPPPAIAKMYVDTLHAEDWSTPIVAAAAEQGTAETGPSGMKMAGPYAWIPPSYWYADKLGGAFGFDSEVSAGADIPRLEDVTRMLSPQEQEALWKYPQLRQYHASADWSTFARITPFDIALAKRYGAPKSLADYVAKAQLDNYDNTRAQFEAFNAHMDAVNPSTGVIYWMLNNAWPSLHWHLYDYFMNPAGAYFGAKKANEPVHIQYAYDTRAVVLVNHTLTDEHGLQAVVWVRNLDGSVRYTKGVSDIDLTGNRTRQLITLPQVSGLSRTYFVELELASADGTPVSRNVYWLSTEEDRLDWAHSNWYLTPLTQYADLTALQSLPTATSEVSATMRHEGADDVVTVTLTVPASSKTVALFQHVSIRRSAGGDLVLPVLWSDNDVTLWPGESITLTARYDGQGPAAPVVELEGWNAPSRSFPVVAGSRAEAPQGKTH</sequence>
<evidence type="ECO:0000259" key="7">
    <source>
        <dbReference type="Pfam" id="PF17786"/>
    </source>
</evidence>
<evidence type="ECO:0000256" key="3">
    <source>
        <dbReference type="ARBA" id="ARBA00023295"/>
    </source>
</evidence>
<evidence type="ECO:0000259" key="5">
    <source>
        <dbReference type="Pfam" id="PF00703"/>
    </source>
</evidence>
<evidence type="ECO:0000259" key="6">
    <source>
        <dbReference type="Pfam" id="PF02836"/>
    </source>
</evidence>
<dbReference type="PANTHER" id="PTHR43536">
    <property type="entry name" value="MANNOSYLGLYCOPROTEIN ENDO-BETA-MANNOSIDASE"/>
    <property type="match status" value="1"/>
</dbReference>
<feature type="domain" description="Glycoside hydrolase family 2 immunoglobulin-like beta-sandwich" evidence="5">
    <location>
        <begin position="235"/>
        <end position="341"/>
    </location>
</feature>
<feature type="domain" description="Glycoside hydrolase family 2 catalytic" evidence="6">
    <location>
        <begin position="353"/>
        <end position="484"/>
    </location>
</feature>
<proteinExistence type="inferred from homology"/>
<dbReference type="InterPro" id="IPR006103">
    <property type="entry name" value="Glyco_hydro_2_cat"/>
</dbReference>
<dbReference type="SUPFAM" id="SSF51445">
    <property type="entry name" value="(Trans)glycosidases"/>
    <property type="match status" value="1"/>
</dbReference>
<dbReference type="InterPro" id="IPR043534">
    <property type="entry name" value="EBDG/EBM"/>
</dbReference>
<organism evidence="10 11">
    <name type="scientific">Dyella lutea</name>
    <dbReference type="NCBI Taxonomy" id="2950441"/>
    <lineage>
        <taxon>Bacteria</taxon>
        <taxon>Pseudomonadati</taxon>
        <taxon>Pseudomonadota</taxon>
        <taxon>Gammaproteobacteria</taxon>
        <taxon>Lysobacterales</taxon>
        <taxon>Rhodanobacteraceae</taxon>
        <taxon>Dyella</taxon>
    </lineage>
</organism>
<dbReference type="Gene3D" id="2.60.120.260">
    <property type="entry name" value="Galactose-binding domain-like"/>
    <property type="match status" value="1"/>
</dbReference>
<feature type="chain" id="PRO_5045134363" evidence="4">
    <location>
        <begin position="20"/>
        <end position="910"/>
    </location>
</feature>
<accession>A0ABT1FJB4</accession>
<dbReference type="Pfam" id="PF22666">
    <property type="entry name" value="Glyco_hydro_2_N2"/>
    <property type="match status" value="1"/>
</dbReference>
<comment type="caution">
    <text evidence="10">The sequence shown here is derived from an EMBL/GenBank/DDBJ whole genome shotgun (WGS) entry which is preliminary data.</text>
</comment>
<protein>
    <submittedName>
        <fullName evidence="10">Glycoside hydrolase family 2</fullName>
    </submittedName>
</protein>
<dbReference type="Pfam" id="PF17786">
    <property type="entry name" value="Mannosidase_ig"/>
    <property type="match status" value="1"/>
</dbReference>
<evidence type="ECO:0000313" key="11">
    <source>
        <dbReference type="Proteomes" id="UP001204615"/>
    </source>
</evidence>
<gene>
    <name evidence="10" type="ORF">NC595_19460</name>
</gene>
<feature type="domain" description="Exo-beta-D-glucosaminidase Ig-fold" evidence="8">
    <location>
        <begin position="781"/>
        <end position="888"/>
    </location>
</feature>
<dbReference type="PANTHER" id="PTHR43536:SF1">
    <property type="entry name" value="MANNOSYLGLYCOPROTEIN ENDO-BETA-MANNOSIDASE"/>
    <property type="match status" value="1"/>
</dbReference>
<evidence type="ECO:0000259" key="8">
    <source>
        <dbReference type="Pfam" id="PF18368"/>
    </source>
</evidence>
<dbReference type="SUPFAM" id="SSF49303">
    <property type="entry name" value="beta-Galactosidase/glucuronidase domain"/>
    <property type="match status" value="3"/>
</dbReference>
<feature type="signal peptide" evidence="4">
    <location>
        <begin position="1"/>
        <end position="19"/>
    </location>
</feature>
<name>A0ABT1FJB4_9GAMM</name>
<dbReference type="Pfam" id="PF18368">
    <property type="entry name" value="Ig_GlcNase"/>
    <property type="match status" value="1"/>
</dbReference>
<keyword evidence="11" id="KW-1185">Reference proteome</keyword>
<dbReference type="InterPro" id="IPR036156">
    <property type="entry name" value="Beta-gal/glucu_dom_sf"/>
</dbReference>
<evidence type="ECO:0000256" key="4">
    <source>
        <dbReference type="SAM" id="SignalP"/>
    </source>
</evidence>
<comment type="similarity">
    <text evidence="1">Belongs to the glycosyl hydrolase 2 family.</text>
</comment>
<evidence type="ECO:0000256" key="2">
    <source>
        <dbReference type="ARBA" id="ARBA00022801"/>
    </source>
</evidence>
<dbReference type="Proteomes" id="UP001204615">
    <property type="component" value="Unassembled WGS sequence"/>
</dbReference>